<evidence type="ECO:0000256" key="3">
    <source>
        <dbReference type="ARBA" id="ARBA00022989"/>
    </source>
</evidence>
<dbReference type="STRING" id="454130.A0A0U5HGA8"/>
<feature type="transmembrane region" description="Helical" evidence="5">
    <location>
        <begin position="211"/>
        <end position="230"/>
    </location>
</feature>
<evidence type="ECO:0000313" key="6">
    <source>
        <dbReference type="EMBL" id="CEN60396.1"/>
    </source>
</evidence>
<sequence length="290" mass="32239">MGVGDVVARSFGYVDPNFPNPGGENDTSVIIYGYTPSIAIAAFAAAWFFLHLITHTVQTWKYRSWWWLTFSTGLVFEIIGYIARSLSAKKNPYNLIYFIIQYFFIVTAPVFLAAGVYTILSALIARLGNKYSPLRPTFILGFFITSDAISTIVQVAGASLIGVKQSRQEDPATANNILLAGLAYQVFAISIFVLLTATFEFRARRAIKEHGLHVFCVFFSMSTLMIYMRSIFRLIETAEGLGGNLSTHEVYFACLEMAPIALVAILFCIWHPGRCLGPRVRSPLEKVGRG</sequence>
<evidence type="ECO:0000256" key="5">
    <source>
        <dbReference type="SAM" id="Phobius"/>
    </source>
</evidence>
<dbReference type="PANTHER" id="PTHR31465">
    <property type="entry name" value="PROTEIN RTA1-RELATED"/>
    <property type="match status" value="1"/>
</dbReference>
<reference evidence="7" key="1">
    <citation type="journal article" date="2016" name="Genome Announc.">
        <title>Draft genome sequences of fungus Aspergillus calidoustus.</title>
        <authorList>
            <person name="Horn F."/>
            <person name="Linde J."/>
            <person name="Mattern D.J."/>
            <person name="Walther G."/>
            <person name="Guthke R."/>
            <person name="Scherlach K."/>
            <person name="Martin K."/>
            <person name="Brakhage A.A."/>
            <person name="Petzke L."/>
            <person name="Valiante V."/>
        </authorList>
    </citation>
    <scope>NUCLEOTIDE SEQUENCE [LARGE SCALE GENOMIC DNA]</scope>
    <source>
        <strain evidence="7">SF006504</strain>
    </source>
</reference>
<proteinExistence type="predicted"/>
<dbReference type="Pfam" id="PF04479">
    <property type="entry name" value="RTA1"/>
    <property type="match status" value="1"/>
</dbReference>
<feature type="transmembrane region" description="Helical" evidence="5">
    <location>
        <begin position="65"/>
        <end position="83"/>
    </location>
</feature>
<dbReference type="GO" id="GO:0016020">
    <property type="term" value="C:membrane"/>
    <property type="evidence" value="ECO:0007669"/>
    <property type="project" value="UniProtKB-SubCell"/>
</dbReference>
<protein>
    <recommendedName>
        <fullName evidence="8">RTA1 domain protein</fullName>
    </recommendedName>
</protein>
<keyword evidence="3 5" id="KW-1133">Transmembrane helix</keyword>
<organism evidence="6 7">
    <name type="scientific">Aspergillus calidoustus</name>
    <dbReference type="NCBI Taxonomy" id="454130"/>
    <lineage>
        <taxon>Eukaryota</taxon>
        <taxon>Fungi</taxon>
        <taxon>Dikarya</taxon>
        <taxon>Ascomycota</taxon>
        <taxon>Pezizomycotina</taxon>
        <taxon>Eurotiomycetes</taxon>
        <taxon>Eurotiomycetidae</taxon>
        <taxon>Eurotiales</taxon>
        <taxon>Aspergillaceae</taxon>
        <taxon>Aspergillus</taxon>
        <taxon>Aspergillus subgen. Nidulantes</taxon>
    </lineage>
</organism>
<keyword evidence="7" id="KW-1185">Reference proteome</keyword>
<dbReference type="Proteomes" id="UP000054771">
    <property type="component" value="Unassembled WGS sequence"/>
</dbReference>
<evidence type="ECO:0000313" key="7">
    <source>
        <dbReference type="Proteomes" id="UP000054771"/>
    </source>
</evidence>
<dbReference type="InterPro" id="IPR007568">
    <property type="entry name" value="RTA1"/>
</dbReference>
<keyword evidence="4 5" id="KW-0472">Membrane</keyword>
<feature type="transmembrane region" description="Helical" evidence="5">
    <location>
        <begin position="95"/>
        <end position="125"/>
    </location>
</feature>
<accession>A0A0U5HGA8</accession>
<name>A0A0U5HGA8_ASPCI</name>
<evidence type="ECO:0000256" key="4">
    <source>
        <dbReference type="ARBA" id="ARBA00023136"/>
    </source>
</evidence>
<dbReference type="EMBL" id="CDMC01000002">
    <property type="protein sequence ID" value="CEN60396.1"/>
    <property type="molecule type" value="Genomic_DNA"/>
</dbReference>
<gene>
    <name evidence="6" type="ORF">ASPCAL02836</name>
</gene>
<keyword evidence="2 5" id="KW-0812">Transmembrane</keyword>
<evidence type="ECO:0008006" key="8">
    <source>
        <dbReference type="Google" id="ProtNLM"/>
    </source>
</evidence>
<feature type="transmembrane region" description="Helical" evidence="5">
    <location>
        <begin position="29"/>
        <end position="53"/>
    </location>
</feature>
<comment type="subcellular location">
    <subcellularLocation>
        <location evidence="1">Membrane</location>
        <topology evidence="1">Multi-pass membrane protein</topology>
    </subcellularLocation>
</comment>
<feature type="transmembrane region" description="Helical" evidence="5">
    <location>
        <begin position="177"/>
        <end position="199"/>
    </location>
</feature>
<feature type="transmembrane region" description="Helical" evidence="5">
    <location>
        <begin position="137"/>
        <end position="157"/>
    </location>
</feature>
<dbReference type="OMA" id="NEVYFAC"/>
<feature type="transmembrane region" description="Helical" evidence="5">
    <location>
        <begin position="250"/>
        <end position="270"/>
    </location>
</feature>
<dbReference type="PANTHER" id="PTHR31465:SF1">
    <property type="entry name" value="PROTEIN RTA1-RELATED"/>
    <property type="match status" value="1"/>
</dbReference>
<evidence type="ECO:0000256" key="2">
    <source>
        <dbReference type="ARBA" id="ARBA00022692"/>
    </source>
</evidence>
<evidence type="ECO:0000256" key="1">
    <source>
        <dbReference type="ARBA" id="ARBA00004141"/>
    </source>
</evidence>
<dbReference type="OrthoDB" id="4521223at2759"/>
<dbReference type="AlphaFoldDB" id="A0A0U5HGA8"/>